<protein>
    <submittedName>
        <fullName evidence="1">Uncharacterized protein</fullName>
    </submittedName>
</protein>
<proteinExistence type="predicted"/>
<dbReference type="Proteomes" id="UP000192335">
    <property type="component" value="Unassembled WGS sequence"/>
</dbReference>
<dbReference type="GeneID" id="66599337"/>
<dbReference type="AlphaFoldDB" id="A0A8E2LQM6"/>
<sequence>MSNADVLTLIEGDAETLARVATDDDAYAGLLHGLLALYDRAAHETRTPLGQVALGALVATIAEGDANPDIRRAGHLILAYGGAVAAREDDGDCYDCAAVLFNDVIDAAGAIGRANELLAGVAHVWRRVLPELHTPEGLAALRHIWAGSA</sequence>
<comment type="caution">
    <text evidence="1">The sequence shown here is derived from an EMBL/GenBank/DDBJ whole genome shotgun (WGS) entry which is preliminary data.</text>
</comment>
<dbReference type="EMBL" id="MWQA01000001">
    <property type="protein sequence ID" value="ORC08270.1"/>
    <property type="molecule type" value="Genomic_DNA"/>
</dbReference>
<gene>
    <name evidence="1" type="ORF">B4U45_18350</name>
    <name evidence="2" type="ORF">LAUMK4_00610</name>
</gene>
<organism evidence="1 3">
    <name type="scientific">Mycobacterium persicum</name>
    <dbReference type="NCBI Taxonomy" id="1487726"/>
    <lineage>
        <taxon>Bacteria</taxon>
        <taxon>Bacillati</taxon>
        <taxon>Actinomycetota</taxon>
        <taxon>Actinomycetes</taxon>
        <taxon>Mycobacteriales</taxon>
        <taxon>Mycobacteriaceae</taxon>
        <taxon>Mycobacterium</taxon>
    </lineage>
</organism>
<reference evidence="2 4" key="2">
    <citation type="submission" date="2018-09" db="EMBL/GenBank/DDBJ databases">
        <authorList>
            <person name="Tagini F."/>
        </authorList>
    </citation>
    <scope>NUCLEOTIDE SEQUENCE [LARGE SCALE GENOMIC DNA]</scope>
    <source>
        <strain evidence="2 4">MK4</strain>
    </source>
</reference>
<dbReference type="EMBL" id="UPHM01000012">
    <property type="protein sequence ID" value="VAZ88156.1"/>
    <property type="molecule type" value="Genomic_DNA"/>
</dbReference>
<evidence type="ECO:0000313" key="4">
    <source>
        <dbReference type="Proteomes" id="UP000271464"/>
    </source>
</evidence>
<accession>A0A8E2LQM6</accession>
<evidence type="ECO:0000313" key="2">
    <source>
        <dbReference type="EMBL" id="VAZ88156.1"/>
    </source>
</evidence>
<dbReference type="RefSeq" id="WP_075549632.1">
    <property type="nucleotide sequence ID" value="NZ_LWCM01000143.1"/>
</dbReference>
<evidence type="ECO:0000313" key="1">
    <source>
        <dbReference type="EMBL" id="ORC08270.1"/>
    </source>
</evidence>
<reference evidence="1 3" key="1">
    <citation type="submission" date="2017-02" db="EMBL/GenBank/DDBJ databases">
        <title>Mycobacterium kansasii genomes.</title>
        <authorList>
            <person name="Borowka P."/>
            <person name="Strapagiel D."/>
            <person name="Marciniak B."/>
            <person name="Lach J."/>
            <person name="Bakula Z."/>
            <person name="Van Ingen J."/>
            <person name="Safianowska A."/>
            <person name="Brzostek A."/>
            <person name="Dziadek J."/>
            <person name="Jagielski T."/>
        </authorList>
    </citation>
    <scope>NUCLEOTIDE SEQUENCE [LARGE SCALE GENOMIC DNA]</scope>
    <source>
        <strain evidence="1 3">12MK</strain>
    </source>
</reference>
<evidence type="ECO:0000313" key="3">
    <source>
        <dbReference type="Proteomes" id="UP000192335"/>
    </source>
</evidence>
<name>A0A8E2LQM6_9MYCO</name>
<dbReference type="Proteomes" id="UP000271464">
    <property type="component" value="Unassembled WGS sequence"/>
</dbReference>
<keyword evidence="4" id="KW-1185">Reference proteome</keyword>